<dbReference type="Pfam" id="PF05425">
    <property type="entry name" value="CopD"/>
    <property type="match status" value="1"/>
</dbReference>
<feature type="transmembrane region" description="Helical" evidence="1">
    <location>
        <begin position="252"/>
        <end position="272"/>
    </location>
</feature>
<feature type="domain" description="Copper resistance protein D" evidence="2">
    <location>
        <begin position="167"/>
        <end position="265"/>
    </location>
</feature>
<dbReference type="PANTHER" id="PTHR36302:SF1">
    <property type="entry name" value="COPPER CHAPERONE PCU(A)C"/>
    <property type="match status" value="1"/>
</dbReference>
<protein>
    <submittedName>
        <fullName evidence="3">Copper metallochaperone, bacterial analog of Cox17 protein</fullName>
    </submittedName>
</protein>
<dbReference type="InterPro" id="IPR036182">
    <property type="entry name" value="PCuAC_sf"/>
</dbReference>
<accession>A0A3G9G0M2</accession>
<gene>
    <name evidence="3" type="ORF">EM6_0815</name>
</gene>
<feature type="transmembrane region" description="Helical" evidence="1">
    <location>
        <begin position="48"/>
        <end position="67"/>
    </location>
</feature>
<feature type="transmembrane region" description="Helical" evidence="1">
    <location>
        <begin position="17"/>
        <end position="36"/>
    </location>
</feature>
<reference evidence="4" key="1">
    <citation type="journal article" date="2017" name="Biotechnol. Biofuels">
        <title>Evaluation of environmental bacterial communities as a factor affecting the growth of duckweed Lemna minor.</title>
        <authorList>
            <person name="Ishizawa H."/>
            <person name="Kuroda M."/>
            <person name="Morikawa M."/>
            <person name="Ike M."/>
        </authorList>
    </citation>
    <scope>NUCLEOTIDE SEQUENCE [LARGE SCALE GENOMIC DNA]</scope>
    <source>
        <strain evidence="4">M6</strain>
    </source>
</reference>
<dbReference type="PANTHER" id="PTHR36302">
    <property type="entry name" value="BLR7088 PROTEIN"/>
    <property type="match status" value="1"/>
</dbReference>
<feature type="transmembrane region" description="Helical" evidence="1">
    <location>
        <begin position="135"/>
        <end position="157"/>
    </location>
</feature>
<feature type="transmembrane region" description="Helical" evidence="1">
    <location>
        <begin position="205"/>
        <end position="225"/>
    </location>
</feature>
<evidence type="ECO:0000256" key="1">
    <source>
        <dbReference type="SAM" id="Phobius"/>
    </source>
</evidence>
<keyword evidence="1" id="KW-0472">Membrane</keyword>
<name>A0A3G9G0M2_9CAUL</name>
<evidence type="ECO:0000259" key="2">
    <source>
        <dbReference type="Pfam" id="PF05425"/>
    </source>
</evidence>
<feature type="transmembrane region" description="Helical" evidence="1">
    <location>
        <begin position="79"/>
        <end position="101"/>
    </location>
</feature>
<dbReference type="RefSeq" id="WP_172961125.1">
    <property type="nucleotide sequence ID" value="NZ_AP018827.1"/>
</dbReference>
<dbReference type="AlphaFoldDB" id="A0A3G9G0M2"/>
<evidence type="ECO:0000313" key="4">
    <source>
        <dbReference type="Proteomes" id="UP000278756"/>
    </source>
</evidence>
<dbReference type="GO" id="GO:0016020">
    <property type="term" value="C:membrane"/>
    <property type="evidence" value="ECO:0007669"/>
    <property type="project" value="InterPro"/>
</dbReference>
<feature type="transmembrane region" description="Helical" evidence="1">
    <location>
        <begin position="108"/>
        <end position="129"/>
    </location>
</feature>
<evidence type="ECO:0000313" key="3">
    <source>
        <dbReference type="EMBL" id="BBF80237.1"/>
    </source>
</evidence>
<dbReference type="Proteomes" id="UP000278756">
    <property type="component" value="Chromosome 1"/>
</dbReference>
<dbReference type="Gene3D" id="2.60.40.1890">
    <property type="entry name" value="PCu(A)C copper chaperone"/>
    <property type="match status" value="1"/>
</dbReference>
<dbReference type="Pfam" id="PF04314">
    <property type="entry name" value="PCuAC"/>
    <property type="match status" value="1"/>
</dbReference>
<organism evidence="3 4">
    <name type="scientific">Asticcacaulis excentricus</name>
    <dbReference type="NCBI Taxonomy" id="78587"/>
    <lineage>
        <taxon>Bacteria</taxon>
        <taxon>Pseudomonadati</taxon>
        <taxon>Pseudomonadota</taxon>
        <taxon>Alphaproteobacteria</taxon>
        <taxon>Caulobacterales</taxon>
        <taxon>Caulobacteraceae</taxon>
        <taxon>Asticcacaulis</taxon>
    </lineage>
</organism>
<reference evidence="4" key="2">
    <citation type="journal article" date="2017" name="Plant Physiol. Biochem.">
        <title>Differential oxidative and antioxidative response of duckweed Lemna minor toward plant growth promoting/inhibiting bacteria.</title>
        <authorList>
            <person name="Ishizawa H."/>
            <person name="Kuroda M."/>
            <person name="Morikawa M."/>
            <person name="Ike M."/>
        </authorList>
    </citation>
    <scope>NUCLEOTIDE SEQUENCE [LARGE SCALE GENOMIC DNA]</scope>
    <source>
        <strain evidence="4">M6</strain>
    </source>
</reference>
<feature type="transmembrane region" description="Helical" evidence="1">
    <location>
        <begin position="177"/>
        <end position="199"/>
    </location>
</feature>
<keyword evidence="1" id="KW-1133">Transmembrane helix</keyword>
<proteinExistence type="predicted"/>
<keyword evidence="1" id="KW-0812">Transmembrane</keyword>
<dbReference type="InterPro" id="IPR007410">
    <property type="entry name" value="LpqE-like"/>
</dbReference>
<dbReference type="SUPFAM" id="SSF110087">
    <property type="entry name" value="DR1885-like metal-binding protein"/>
    <property type="match status" value="1"/>
</dbReference>
<dbReference type="InterPro" id="IPR058248">
    <property type="entry name" value="Lxx211020-like"/>
</dbReference>
<sequence length="419" mass="43847">MDGGLTLELVFSTLLKTMLYGGVFATAGLIFADASLYGYRRRLELNSLGLAAFTGLIAATQFCFLFLRLGGGFDAPTLSALFGSAAGLSLILQFVSAVAIGLGGTRPLIRLAGAVGLVAGLAFSGHMAARAGVGGAIFVGLHIGLATWWFGGLWRLLSLESPTELGEVAQRFSQQAFGAVLALVMAGPFMAVILLGTEIDLSQPYVGWLVLKVALVAGLLGLAAFNRWRLVPRLAESEAAGQLLRRVVKGEVGLFGAVLVVTACLTTLSAPVHRFEAPVLSEAAPPVVEAGALRISQYAMRATRGTVPVSAIYLTVDNTGKTPDRLLSAQCACAETASLHIMSMRDGLMGMAPAPEGFSVPAQAGLVLAPMGAHIMLTGTNRPLVEGERQKVILTFEREGRVELDIPVTGQVSAHSHNH</sequence>
<dbReference type="InterPro" id="IPR008457">
    <property type="entry name" value="Cu-R_CopD_dom"/>
</dbReference>
<dbReference type="EMBL" id="AP018827">
    <property type="protein sequence ID" value="BBF80237.1"/>
    <property type="molecule type" value="Genomic_DNA"/>
</dbReference>